<gene>
    <name evidence="13" type="ORF">INT46_007953</name>
</gene>
<dbReference type="Pfam" id="PF25361">
    <property type="entry name" value="AAA_lid_RFC1"/>
    <property type="match status" value="1"/>
</dbReference>
<keyword evidence="9 10" id="KW-0539">Nucleus</keyword>
<feature type="compositionally biased region" description="Acidic residues" evidence="11">
    <location>
        <begin position="197"/>
        <end position="232"/>
    </location>
</feature>
<feature type="compositionally biased region" description="Basic and acidic residues" evidence="11">
    <location>
        <begin position="91"/>
        <end position="134"/>
    </location>
</feature>
<keyword evidence="5 10" id="KW-0235">DNA replication</keyword>
<keyword evidence="4" id="KW-0597">Phosphoprotein</keyword>
<sequence>MGIERYFTKKSVDSEKKPTATATRKKKTTEKTDEDDDFQPTLVSKHFSQDSDESSNAVDPKSFFGSKKTSSKPSTTSKSNTSKPAATPKPVESDSKKVSTKASEPKASEPKASEPKASEPKASEPKASEPKASEPKASTTKASAAKTSAAKASSAKASSAKATAAKATTPKARATTNKATKRKAPVKSSKKKRSNSDSEDDFDDDESTSENADDFSSEDDNASDNYEEEEENEVKRPQKKAKKSNSPAPTKKSTKKATKVKEEATAVDDDVEEKPKKKNYFAMMKSQEPPKALGTRPEPVGAPNCLDGFAFVISGQYETLTRDQTKDIIMRYGGRVTTAVSGKTKYLCMGRDAGESKIAKAKSVGTTVLDEDAFYHLVESSSEKKSVSMAEQPSSKPTSAAAKAKAAAVPSPSKEANQTQLWTEKYKPTEIKDIVGNKELVRRINEWLENWQENYSKGFDNSGDDINSFGAVLLSGPPGIGKTTTASVVTKSNGYEPLEFNASDVRSKKILEESITEMMDNRTMTEFFQPNAKSGGSKKAAEPRLLKGKKVVLIMDEVDGMSAGDRGGAAELAQLIKKSKIPVICICNDSRSTKVAPLLRVCYEAKFRRTPAAQIRSRILTIAFKEGLDLKPNAVDELVTSTQNDIRQVINILSTYRLNESGMDYDQAKKVGKANQKYSILGLFDIPGELLTGGSWRSKNLTEKYEVYFHDYALSHLMIQENYLKCTPELATSQTGNPIEKDCNELELIAKAAEAIADGDLVDTMIHGTVQHWSLMPVHSIFSCVRPASYIRGSIRTRYNFPGWLGQNSKAQKFSRSLSDVQTRMRLKASGDKFEIRQNYIPTLNDRIFGEFKEENFEGAIEVMDTYYLERENLDVLSDLTFAPAGKHPLQQVPTKSKTAFTKLYNAQSHPILFQIGGAPIMKSVSGPREDAVGTIVEDDEPIGDDLSEDEEKQETTNEDDLQEIKKYLKETPKKRKAAATGNRATNKKLKSKK</sequence>
<name>A0A8H7QJT1_9FUNG</name>
<evidence type="ECO:0000256" key="9">
    <source>
        <dbReference type="ARBA" id="ARBA00023242"/>
    </source>
</evidence>
<feature type="region of interest" description="Disordered" evidence="11">
    <location>
        <begin position="1"/>
        <end position="272"/>
    </location>
</feature>
<dbReference type="GO" id="GO:0005634">
    <property type="term" value="C:nucleus"/>
    <property type="evidence" value="ECO:0007669"/>
    <property type="project" value="UniProtKB-SubCell"/>
</dbReference>
<dbReference type="SMART" id="SM00292">
    <property type="entry name" value="BRCT"/>
    <property type="match status" value="1"/>
</dbReference>
<feature type="region of interest" description="Disordered" evidence="11">
    <location>
        <begin position="385"/>
        <end position="419"/>
    </location>
</feature>
<dbReference type="InterPro" id="IPR013725">
    <property type="entry name" value="DNA_replication_fac_RFC1_C"/>
</dbReference>
<keyword evidence="6 10" id="KW-0547">Nucleotide-binding</keyword>
<dbReference type="Gene3D" id="1.20.272.10">
    <property type="match status" value="1"/>
</dbReference>
<dbReference type="Pfam" id="PF00004">
    <property type="entry name" value="AAA"/>
    <property type="match status" value="1"/>
</dbReference>
<comment type="caution">
    <text evidence="13">The sequence shown here is derived from an EMBL/GenBank/DDBJ whole genome shotgun (WGS) entry which is preliminary data.</text>
</comment>
<dbReference type="PIRSF" id="PIRSF036578">
    <property type="entry name" value="RFC1"/>
    <property type="match status" value="1"/>
</dbReference>
<comment type="subcellular location">
    <subcellularLocation>
        <location evidence="1 10">Nucleus</location>
    </subcellularLocation>
</comment>
<comment type="similarity">
    <text evidence="2 10">Belongs to the activator 1 large subunit family.</text>
</comment>
<protein>
    <recommendedName>
        <fullName evidence="3 10">Replication factor C subunit 1</fullName>
    </recommendedName>
</protein>
<dbReference type="CDD" id="cd00009">
    <property type="entry name" value="AAA"/>
    <property type="match status" value="1"/>
</dbReference>
<dbReference type="Gene3D" id="3.40.50.10190">
    <property type="entry name" value="BRCT domain"/>
    <property type="match status" value="1"/>
</dbReference>
<dbReference type="PANTHER" id="PTHR23389">
    <property type="entry name" value="CHROMOSOME TRANSMISSION FIDELITY FACTOR 18"/>
    <property type="match status" value="1"/>
</dbReference>
<evidence type="ECO:0000256" key="1">
    <source>
        <dbReference type="ARBA" id="ARBA00004123"/>
    </source>
</evidence>
<evidence type="ECO:0000313" key="14">
    <source>
        <dbReference type="Proteomes" id="UP000650833"/>
    </source>
</evidence>
<evidence type="ECO:0000256" key="2">
    <source>
        <dbReference type="ARBA" id="ARBA00006116"/>
    </source>
</evidence>
<dbReference type="PANTHER" id="PTHR23389:SF6">
    <property type="entry name" value="REPLICATION FACTOR C SUBUNIT 1"/>
    <property type="match status" value="1"/>
</dbReference>
<dbReference type="OrthoDB" id="446168at2759"/>
<dbReference type="FunFam" id="3.40.50.300:FF:000395">
    <property type="entry name" value="Replication factor C subunit 1"/>
    <property type="match status" value="1"/>
</dbReference>
<dbReference type="InterPro" id="IPR003959">
    <property type="entry name" value="ATPase_AAA_core"/>
</dbReference>
<evidence type="ECO:0000256" key="11">
    <source>
        <dbReference type="SAM" id="MobiDB-lite"/>
    </source>
</evidence>
<dbReference type="InterPro" id="IPR008921">
    <property type="entry name" value="DNA_pol3_clamp-load_cplx_C"/>
</dbReference>
<feature type="compositionally biased region" description="Low complexity" evidence="11">
    <location>
        <begin position="66"/>
        <end position="86"/>
    </location>
</feature>
<evidence type="ECO:0000256" key="3">
    <source>
        <dbReference type="ARBA" id="ARBA00020401"/>
    </source>
</evidence>
<dbReference type="FunFam" id="1.10.8.60:FF:000021">
    <property type="entry name" value="Replication factor C subunit 1"/>
    <property type="match status" value="1"/>
</dbReference>
<dbReference type="InterPro" id="IPR047854">
    <property type="entry name" value="RFC_lid"/>
</dbReference>
<dbReference type="Pfam" id="PF00533">
    <property type="entry name" value="BRCT"/>
    <property type="match status" value="1"/>
</dbReference>
<accession>A0A8H7QJT1</accession>
<feature type="region of interest" description="Disordered" evidence="11">
    <location>
        <begin position="936"/>
        <end position="994"/>
    </location>
</feature>
<evidence type="ECO:0000256" key="7">
    <source>
        <dbReference type="ARBA" id="ARBA00022840"/>
    </source>
</evidence>
<evidence type="ECO:0000259" key="12">
    <source>
        <dbReference type="PROSITE" id="PS50172"/>
    </source>
</evidence>
<dbReference type="EMBL" id="JAEPRC010000641">
    <property type="protein sequence ID" value="KAG2193564.1"/>
    <property type="molecule type" value="Genomic_DNA"/>
</dbReference>
<dbReference type="GO" id="GO:0016887">
    <property type="term" value="F:ATP hydrolysis activity"/>
    <property type="evidence" value="ECO:0007669"/>
    <property type="project" value="InterPro"/>
</dbReference>
<keyword evidence="14" id="KW-1185">Reference proteome</keyword>
<feature type="compositionally biased region" description="Low complexity" evidence="11">
    <location>
        <begin position="393"/>
        <end position="416"/>
    </location>
</feature>
<feature type="compositionally biased region" description="Acidic residues" evidence="11">
    <location>
        <begin position="937"/>
        <end position="962"/>
    </location>
</feature>
<dbReference type="Gene3D" id="3.40.50.300">
    <property type="entry name" value="P-loop containing nucleotide triphosphate hydrolases"/>
    <property type="match status" value="1"/>
</dbReference>
<evidence type="ECO:0000256" key="4">
    <source>
        <dbReference type="ARBA" id="ARBA00022553"/>
    </source>
</evidence>
<evidence type="ECO:0000313" key="13">
    <source>
        <dbReference type="EMBL" id="KAG2193564.1"/>
    </source>
</evidence>
<feature type="compositionally biased region" description="Low complexity" evidence="11">
    <location>
        <begin position="135"/>
        <end position="178"/>
    </location>
</feature>
<feature type="domain" description="BRCT" evidence="12">
    <location>
        <begin position="301"/>
        <end position="380"/>
    </location>
</feature>
<dbReference type="GO" id="GO:0003689">
    <property type="term" value="F:DNA clamp loader activity"/>
    <property type="evidence" value="ECO:0007669"/>
    <property type="project" value="UniProtKB-UniRule"/>
</dbReference>
<dbReference type="PROSITE" id="PS50172">
    <property type="entry name" value="BRCT"/>
    <property type="match status" value="1"/>
</dbReference>
<evidence type="ECO:0000256" key="10">
    <source>
        <dbReference type="PIRNR" id="PIRNR036578"/>
    </source>
</evidence>
<dbReference type="GO" id="GO:0003677">
    <property type="term" value="F:DNA binding"/>
    <property type="evidence" value="ECO:0007669"/>
    <property type="project" value="UniProtKB-KW"/>
</dbReference>
<dbReference type="Gene3D" id="1.10.8.60">
    <property type="match status" value="1"/>
</dbReference>
<dbReference type="GO" id="GO:0006271">
    <property type="term" value="P:DNA strand elongation involved in DNA replication"/>
    <property type="evidence" value="ECO:0007669"/>
    <property type="project" value="UniProtKB-ARBA"/>
</dbReference>
<dbReference type="SUPFAM" id="SSF48019">
    <property type="entry name" value="post-AAA+ oligomerization domain-like"/>
    <property type="match status" value="1"/>
</dbReference>
<dbReference type="GO" id="GO:0006281">
    <property type="term" value="P:DNA repair"/>
    <property type="evidence" value="ECO:0007669"/>
    <property type="project" value="InterPro"/>
</dbReference>
<dbReference type="PRINTS" id="PR00364">
    <property type="entry name" value="DISEASERSIST"/>
</dbReference>
<feature type="compositionally biased region" description="Basic and acidic residues" evidence="11">
    <location>
        <begin position="1"/>
        <end position="18"/>
    </location>
</feature>
<dbReference type="InterPro" id="IPR003593">
    <property type="entry name" value="AAA+_ATPase"/>
</dbReference>
<dbReference type="Proteomes" id="UP000650833">
    <property type="component" value="Unassembled WGS sequence"/>
</dbReference>
<proteinExistence type="inferred from homology"/>
<dbReference type="InterPro" id="IPR027417">
    <property type="entry name" value="P-loop_NTPase"/>
</dbReference>
<dbReference type="SUPFAM" id="SSF52113">
    <property type="entry name" value="BRCT domain"/>
    <property type="match status" value="1"/>
</dbReference>
<feature type="compositionally biased region" description="Basic residues" evidence="11">
    <location>
        <begin position="179"/>
        <end position="193"/>
    </location>
</feature>
<dbReference type="CDD" id="cd18140">
    <property type="entry name" value="HLD_clamp_RFC"/>
    <property type="match status" value="1"/>
</dbReference>
<dbReference type="FunFam" id="1.20.272.10:FF:000005">
    <property type="entry name" value="Replication factor C subunit 1"/>
    <property type="match status" value="1"/>
</dbReference>
<dbReference type="InterPro" id="IPR012178">
    <property type="entry name" value="RFC1"/>
</dbReference>
<evidence type="ECO:0000256" key="8">
    <source>
        <dbReference type="ARBA" id="ARBA00023125"/>
    </source>
</evidence>
<dbReference type="FunFam" id="3.40.50.10190:FF:000001">
    <property type="entry name" value="Replication factor C subunit 1"/>
    <property type="match status" value="1"/>
</dbReference>
<dbReference type="GO" id="GO:0005524">
    <property type="term" value="F:ATP binding"/>
    <property type="evidence" value="ECO:0007669"/>
    <property type="project" value="UniProtKB-UniRule"/>
</dbReference>
<dbReference type="InterPro" id="IPR001357">
    <property type="entry name" value="BRCT_dom"/>
</dbReference>
<feature type="compositionally biased region" description="Basic and acidic residues" evidence="11">
    <location>
        <begin position="963"/>
        <end position="972"/>
    </location>
</feature>
<dbReference type="SMART" id="SM00382">
    <property type="entry name" value="AAA"/>
    <property type="match status" value="1"/>
</dbReference>
<dbReference type="SUPFAM" id="SSF52540">
    <property type="entry name" value="P-loop containing nucleoside triphosphate hydrolases"/>
    <property type="match status" value="1"/>
</dbReference>
<keyword evidence="8" id="KW-0238">DNA-binding</keyword>
<evidence type="ECO:0000256" key="5">
    <source>
        <dbReference type="ARBA" id="ARBA00022705"/>
    </source>
</evidence>
<organism evidence="13 14">
    <name type="scientific">Mucor plumbeus</name>
    <dbReference type="NCBI Taxonomy" id="97098"/>
    <lineage>
        <taxon>Eukaryota</taxon>
        <taxon>Fungi</taxon>
        <taxon>Fungi incertae sedis</taxon>
        <taxon>Mucoromycota</taxon>
        <taxon>Mucoromycotina</taxon>
        <taxon>Mucoromycetes</taxon>
        <taxon>Mucorales</taxon>
        <taxon>Mucorineae</taxon>
        <taxon>Mucoraceae</taxon>
        <taxon>Mucor</taxon>
    </lineage>
</organism>
<dbReference type="InterPro" id="IPR036420">
    <property type="entry name" value="BRCT_dom_sf"/>
</dbReference>
<dbReference type="Pfam" id="PF08519">
    <property type="entry name" value="RFC1"/>
    <property type="match status" value="1"/>
</dbReference>
<keyword evidence="7 10" id="KW-0067">ATP-binding</keyword>
<dbReference type="AlphaFoldDB" id="A0A8H7QJT1"/>
<reference evidence="13" key="1">
    <citation type="submission" date="2020-12" db="EMBL/GenBank/DDBJ databases">
        <title>Metabolic potential, ecology and presence of endohyphal bacteria is reflected in genomic diversity of Mucoromycotina.</title>
        <authorList>
            <person name="Muszewska A."/>
            <person name="Okrasinska A."/>
            <person name="Steczkiewicz K."/>
            <person name="Drgas O."/>
            <person name="Orlowska M."/>
            <person name="Perlinska-Lenart U."/>
            <person name="Aleksandrzak-Piekarczyk T."/>
            <person name="Szatraj K."/>
            <person name="Zielenkiewicz U."/>
            <person name="Pilsyk S."/>
            <person name="Malc E."/>
            <person name="Mieczkowski P."/>
            <person name="Kruszewska J.S."/>
            <person name="Biernat P."/>
            <person name="Pawlowska J."/>
        </authorList>
    </citation>
    <scope>NUCLEOTIDE SEQUENCE</scope>
    <source>
        <strain evidence="13">CBS 226.32</strain>
    </source>
</reference>
<dbReference type="GO" id="GO:0005663">
    <property type="term" value="C:DNA replication factor C complex"/>
    <property type="evidence" value="ECO:0007669"/>
    <property type="project" value="InterPro"/>
</dbReference>
<evidence type="ECO:0000256" key="6">
    <source>
        <dbReference type="ARBA" id="ARBA00022741"/>
    </source>
</evidence>